<dbReference type="PANTHER" id="PTHR30427">
    <property type="entry name" value="TRANSCRIPTIONAL ACTIVATOR PROTEIN LYSR"/>
    <property type="match status" value="1"/>
</dbReference>
<reference evidence="6 7" key="1">
    <citation type="submission" date="2015-03" db="EMBL/GenBank/DDBJ databases">
        <title>Genome sequencing of Methylobacterium variabile DSM 16961.</title>
        <authorList>
            <person name="Chaudhry V."/>
            <person name="Patil P.B."/>
        </authorList>
    </citation>
    <scope>NUCLEOTIDE SEQUENCE [LARGE SCALE GENOMIC DNA]</scope>
    <source>
        <strain evidence="6 7">DSM 16961</strain>
    </source>
</reference>
<evidence type="ECO:0000256" key="4">
    <source>
        <dbReference type="ARBA" id="ARBA00023163"/>
    </source>
</evidence>
<evidence type="ECO:0000313" key="7">
    <source>
        <dbReference type="Proteomes" id="UP000035955"/>
    </source>
</evidence>
<organism evidence="6 7">
    <name type="scientific">Methylobacterium variabile</name>
    <dbReference type="NCBI Taxonomy" id="298794"/>
    <lineage>
        <taxon>Bacteria</taxon>
        <taxon>Pseudomonadati</taxon>
        <taxon>Pseudomonadota</taxon>
        <taxon>Alphaproteobacteria</taxon>
        <taxon>Hyphomicrobiales</taxon>
        <taxon>Methylobacteriaceae</taxon>
        <taxon>Methylobacterium</taxon>
    </lineage>
</organism>
<evidence type="ECO:0000313" key="6">
    <source>
        <dbReference type="EMBL" id="KMO26380.1"/>
    </source>
</evidence>
<comment type="caution">
    <text evidence="6">The sequence shown here is derived from an EMBL/GenBank/DDBJ whole genome shotgun (WGS) entry which is preliminary data.</text>
</comment>
<dbReference type="InterPro" id="IPR005119">
    <property type="entry name" value="LysR_subst-bd"/>
</dbReference>
<dbReference type="PROSITE" id="PS50931">
    <property type="entry name" value="HTH_LYSR"/>
    <property type="match status" value="1"/>
</dbReference>
<accession>A0A0J6RU14</accession>
<dbReference type="AlphaFoldDB" id="A0A0J6RU14"/>
<protein>
    <recommendedName>
        <fullName evidence="5">HTH lysR-type domain-containing protein</fullName>
    </recommendedName>
</protein>
<dbReference type="GO" id="GO:0009089">
    <property type="term" value="P:lysine biosynthetic process via diaminopimelate"/>
    <property type="evidence" value="ECO:0007669"/>
    <property type="project" value="TreeGrafter"/>
</dbReference>
<dbReference type="InterPro" id="IPR036388">
    <property type="entry name" value="WH-like_DNA-bd_sf"/>
</dbReference>
<feature type="domain" description="HTH lysR-type" evidence="5">
    <location>
        <begin position="1"/>
        <end position="58"/>
    </location>
</feature>
<dbReference type="InterPro" id="IPR000847">
    <property type="entry name" value="LysR_HTH_N"/>
</dbReference>
<evidence type="ECO:0000256" key="3">
    <source>
        <dbReference type="ARBA" id="ARBA00023125"/>
    </source>
</evidence>
<dbReference type="PANTHER" id="PTHR30427:SF1">
    <property type="entry name" value="TRANSCRIPTIONAL ACTIVATOR PROTEIN LYSR"/>
    <property type="match status" value="1"/>
</dbReference>
<dbReference type="Pfam" id="PF03466">
    <property type="entry name" value="LysR_substrate"/>
    <property type="match status" value="1"/>
</dbReference>
<dbReference type="GO" id="GO:0010628">
    <property type="term" value="P:positive regulation of gene expression"/>
    <property type="evidence" value="ECO:0007669"/>
    <property type="project" value="TreeGrafter"/>
</dbReference>
<dbReference type="GO" id="GO:0043565">
    <property type="term" value="F:sequence-specific DNA binding"/>
    <property type="evidence" value="ECO:0007669"/>
    <property type="project" value="TreeGrafter"/>
</dbReference>
<proteinExistence type="inferred from homology"/>
<dbReference type="Gene3D" id="1.10.10.10">
    <property type="entry name" value="Winged helix-like DNA-binding domain superfamily/Winged helix DNA-binding domain"/>
    <property type="match status" value="1"/>
</dbReference>
<dbReference type="InterPro" id="IPR037424">
    <property type="entry name" value="NocR_PBP2"/>
</dbReference>
<dbReference type="SUPFAM" id="SSF53850">
    <property type="entry name" value="Periplasmic binding protein-like II"/>
    <property type="match status" value="1"/>
</dbReference>
<dbReference type="Proteomes" id="UP000035955">
    <property type="component" value="Unassembled WGS sequence"/>
</dbReference>
<evidence type="ECO:0000259" key="5">
    <source>
        <dbReference type="PROSITE" id="PS50931"/>
    </source>
</evidence>
<sequence length="300" mass="31999">MNIRQLEVFRAMMQAGTTKGAAELVGLSQPAASRLIDAFEHAVDLPLFSRVRNRLTPTPEAILLFEAVERTFASVDRIREVAADIRAADTGKLSLAALPALAFGLMPAALQAYRAQHPRTDVTLAVQTSARVEELAAAQAIDLGFAELPLTRGGVDVEAFCKAPLVLGVPRGHPLAARPQVTPADLDGEPLIALPQTSLSRQRLDRAFARAGLTCRPAIEAQYAALVAILIARGLGVGLLDPFTASGSDGRGLAHVPFHPSILFEVAVLHPTQRPLSRAARAFLAVIRRERASVLNDSPN</sequence>
<keyword evidence="3" id="KW-0238">DNA-binding</keyword>
<comment type="similarity">
    <text evidence="1">Belongs to the LysR transcriptional regulatory family.</text>
</comment>
<dbReference type="PATRIC" id="fig|298794.3.peg.6074"/>
<dbReference type="SUPFAM" id="SSF46785">
    <property type="entry name" value="Winged helix' DNA-binding domain"/>
    <property type="match status" value="1"/>
</dbReference>
<gene>
    <name evidence="6" type="ORF">VQ02_34215</name>
</gene>
<dbReference type="Gene3D" id="3.40.190.290">
    <property type="match status" value="1"/>
</dbReference>
<evidence type="ECO:0000256" key="2">
    <source>
        <dbReference type="ARBA" id="ARBA00023015"/>
    </source>
</evidence>
<dbReference type="EMBL" id="LABY01000498">
    <property type="protein sequence ID" value="KMO26380.1"/>
    <property type="molecule type" value="Genomic_DNA"/>
</dbReference>
<dbReference type="GO" id="GO:0003700">
    <property type="term" value="F:DNA-binding transcription factor activity"/>
    <property type="evidence" value="ECO:0007669"/>
    <property type="project" value="InterPro"/>
</dbReference>
<evidence type="ECO:0000256" key="1">
    <source>
        <dbReference type="ARBA" id="ARBA00009437"/>
    </source>
</evidence>
<dbReference type="RefSeq" id="WP_048448730.1">
    <property type="nucleotide sequence ID" value="NZ_LABY01000498.1"/>
</dbReference>
<keyword evidence="4" id="KW-0804">Transcription</keyword>
<keyword evidence="7" id="KW-1185">Reference proteome</keyword>
<keyword evidence="2" id="KW-0805">Transcription regulation</keyword>
<name>A0A0J6RU14_9HYPH</name>
<dbReference type="CDD" id="cd08415">
    <property type="entry name" value="PBP2_LysR_opines_like"/>
    <property type="match status" value="1"/>
</dbReference>
<dbReference type="InterPro" id="IPR036390">
    <property type="entry name" value="WH_DNA-bd_sf"/>
</dbReference>
<dbReference type="Pfam" id="PF00126">
    <property type="entry name" value="HTH_1"/>
    <property type="match status" value="1"/>
</dbReference>